<name>A0A1F6EJH2_9BACT</name>
<dbReference type="InterPro" id="IPR002501">
    <property type="entry name" value="PsdUridine_synth_N"/>
</dbReference>
<accession>A0A1F6EJH2</accession>
<comment type="similarity">
    <text evidence="2">Belongs to the pseudouridine synthase TruB family. Type 1 subfamily.</text>
</comment>
<feature type="domain" description="Pseudouridine synthase II N-terminal" evidence="6">
    <location>
        <begin position="50"/>
        <end position="175"/>
    </location>
</feature>
<evidence type="ECO:0000313" key="7">
    <source>
        <dbReference type="EMBL" id="OGG73462.1"/>
    </source>
</evidence>
<dbReference type="SUPFAM" id="SSF55120">
    <property type="entry name" value="Pseudouridine synthase"/>
    <property type="match status" value="1"/>
</dbReference>
<dbReference type="EMBL" id="MFMA01000053">
    <property type="protein sequence ID" value="OGG73462.1"/>
    <property type="molecule type" value="Genomic_DNA"/>
</dbReference>
<sequence>MADILNMERTSQRKSQAGQVLNLYKQLGETPRERLERLRVQRPHYEHEVLSYAGRLDPMAEGVLLCLVGSANKRREAYLELSKEYVLDVLFGFSTDTYDVLGRVTDTGDPATITRALVQKGLNEFRGHIEQEYPPYSSKTVEGKSLFEWARNNTLGALVMPSRTVTIHHIDIEGMYKVPEAALLQYIEDGVTRVNGDFRQEETMRLWKRHLKADGTREFPAATVRIECTSGTYARSVAHGLGVELGVPALALHILRTKVGDYSSDKSLK</sequence>
<gene>
    <name evidence="7" type="ORF">A3A40_01880</name>
</gene>
<evidence type="ECO:0000256" key="5">
    <source>
        <dbReference type="ARBA" id="ARBA00023235"/>
    </source>
</evidence>
<dbReference type="GO" id="GO:1990481">
    <property type="term" value="P:mRNA pseudouridine synthesis"/>
    <property type="evidence" value="ECO:0007669"/>
    <property type="project" value="TreeGrafter"/>
</dbReference>
<dbReference type="InterPro" id="IPR014780">
    <property type="entry name" value="tRNA_psdUridine_synth_TruB"/>
</dbReference>
<keyword evidence="4" id="KW-0819">tRNA processing</keyword>
<dbReference type="Proteomes" id="UP000178427">
    <property type="component" value="Unassembled WGS sequence"/>
</dbReference>
<organism evidence="7 8">
    <name type="scientific">Candidatus Kaiserbacteria bacterium RIFCSPLOWO2_01_FULL_54_20</name>
    <dbReference type="NCBI Taxonomy" id="1798513"/>
    <lineage>
        <taxon>Bacteria</taxon>
        <taxon>Candidatus Kaiseribacteriota</taxon>
    </lineage>
</organism>
<reference evidence="7 8" key="1">
    <citation type="journal article" date="2016" name="Nat. Commun.">
        <title>Thousands of microbial genomes shed light on interconnected biogeochemical processes in an aquifer system.</title>
        <authorList>
            <person name="Anantharaman K."/>
            <person name="Brown C.T."/>
            <person name="Hug L.A."/>
            <person name="Sharon I."/>
            <person name="Castelle C.J."/>
            <person name="Probst A.J."/>
            <person name="Thomas B.C."/>
            <person name="Singh A."/>
            <person name="Wilkins M.J."/>
            <person name="Karaoz U."/>
            <person name="Brodie E.L."/>
            <person name="Williams K.H."/>
            <person name="Hubbard S.S."/>
            <person name="Banfield J.F."/>
        </authorList>
    </citation>
    <scope>NUCLEOTIDE SEQUENCE [LARGE SCALE GENOMIC DNA]</scope>
</reference>
<dbReference type="PANTHER" id="PTHR13767">
    <property type="entry name" value="TRNA-PSEUDOURIDINE SYNTHASE"/>
    <property type="match status" value="1"/>
</dbReference>
<evidence type="ECO:0000256" key="4">
    <source>
        <dbReference type="ARBA" id="ARBA00022694"/>
    </source>
</evidence>
<proteinExistence type="inferred from homology"/>
<evidence type="ECO:0000256" key="2">
    <source>
        <dbReference type="ARBA" id="ARBA00005642"/>
    </source>
</evidence>
<evidence type="ECO:0000256" key="1">
    <source>
        <dbReference type="ARBA" id="ARBA00000385"/>
    </source>
</evidence>
<dbReference type="PANTHER" id="PTHR13767:SF2">
    <property type="entry name" value="PSEUDOURIDYLATE SYNTHASE TRUB1"/>
    <property type="match status" value="1"/>
</dbReference>
<comment type="caution">
    <text evidence="7">The sequence shown here is derived from an EMBL/GenBank/DDBJ whole genome shotgun (WGS) entry which is preliminary data.</text>
</comment>
<dbReference type="InterPro" id="IPR020103">
    <property type="entry name" value="PsdUridine_synth_cat_dom_sf"/>
</dbReference>
<keyword evidence="5" id="KW-0413">Isomerase</keyword>
<dbReference type="Pfam" id="PF01509">
    <property type="entry name" value="TruB_N"/>
    <property type="match status" value="1"/>
</dbReference>
<dbReference type="AlphaFoldDB" id="A0A1F6EJH2"/>
<comment type="catalytic activity">
    <reaction evidence="1">
        <text>uridine(55) in tRNA = pseudouridine(55) in tRNA</text>
        <dbReference type="Rhea" id="RHEA:42532"/>
        <dbReference type="Rhea" id="RHEA-COMP:10101"/>
        <dbReference type="Rhea" id="RHEA-COMP:10102"/>
        <dbReference type="ChEBI" id="CHEBI:65314"/>
        <dbReference type="ChEBI" id="CHEBI:65315"/>
        <dbReference type="EC" id="5.4.99.25"/>
    </reaction>
</comment>
<protein>
    <recommendedName>
        <fullName evidence="3">tRNA pseudouridine(55) synthase</fullName>
        <ecNumber evidence="3">5.4.99.25</ecNumber>
    </recommendedName>
</protein>
<dbReference type="GO" id="GO:0006400">
    <property type="term" value="P:tRNA modification"/>
    <property type="evidence" value="ECO:0007669"/>
    <property type="project" value="TreeGrafter"/>
</dbReference>
<evidence type="ECO:0000313" key="8">
    <source>
        <dbReference type="Proteomes" id="UP000178427"/>
    </source>
</evidence>
<dbReference type="Gene3D" id="3.30.2350.10">
    <property type="entry name" value="Pseudouridine synthase"/>
    <property type="match status" value="1"/>
</dbReference>
<evidence type="ECO:0000259" key="6">
    <source>
        <dbReference type="Pfam" id="PF01509"/>
    </source>
</evidence>
<dbReference type="STRING" id="1798513.A3A40_01880"/>
<dbReference type="EC" id="5.4.99.25" evidence="3"/>
<dbReference type="GO" id="GO:0003723">
    <property type="term" value="F:RNA binding"/>
    <property type="evidence" value="ECO:0007669"/>
    <property type="project" value="InterPro"/>
</dbReference>
<evidence type="ECO:0000256" key="3">
    <source>
        <dbReference type="ARBA" id="ARBA00012787"/>
    </source>
</evidence>
<dbReference type="GO" id="GO:0160148">
    <property type="term" value="F:tRNA pseudouridine(55) synthase activity"/>
    <property type="evidence" value="ECO:0007669"/>
    <property type="project" value="UniProtKB-EC"/>
</dbReference>